<keyword evidence="4" id="KW-0597">Phosphoprotein</keyword>
<dbReference type="Gene3D" id="3.30.565.10">
    <property type="entry name" value="Histidine kinase-like ATPase, C-terminal domain"/>
    <property type="match status" value="1"/>
</dbReference>
<dbReference type="Gene3D" id="1.10.287.130">
    <property type="match status" value="1"/>
</dbReference>
<proteinExistence type="predicted"/>
<evidence type="ECO:0000256" key="10">
    <source>
        <dbReference type="SAM" id="Phobius"/>
    </source>
</evidence>
<evidence type="ECO:0000256" key="1">
    <source>
        <dbReference type="ARBA" id="ARBA00000085"/>
    </source>
</evidence>
<evidence type="ECO:0000259" key="11">
    <source>
        <dbReference type="PROSITE" id="PS50109"/>
    </source>
</evidence>
<dbReference type="InterPro" id="IPR003661">
    <property type="entry name" value="HisK_dim/P_dom"/>
</dbReference>
<gene>
    <name evidence="12" type="ORF">M0G41_12015</name>
</gene>
<evidence type="ECO:0000256" key="2">
    <source>
        <dbReference type="ARBA" id="ARBA00004370"/>
    </source>
</evidence>
<feature type="transmembrane region" description="Helical" evidence="10">
    <location>
        <begin position="20"/>
        <end position="46"/>
    </location>
</feature>
<keyword evidence="6 10" id="KW-0812">Transmembrane</keyword>
<dbReference type="InterPro" id="IPR003594">
    <property type="entry name" value="HATPase_dom"/>
</dbReference>
<dbReference type="Proteomes" id="UP001431449">
    <property type="component" value="Unassembled WGS sequence"/>
</dbReference>
<dbReference type="EMBL" id="JALNMH010000009">
    <property type="protein sequence ID" value="MCK7594393.1"/>
    <property type="molecule type" value="Genomic_DNA"/>
</dbReference>
<evidence type="ECO:0000313" key="13">
    <source>
        <dbReference type="Proteomes" id="UP001431449"/>
    </source>
</evidence>
<evidence type="ECO:0000256" key="9">
    <source>
        <dbReference type="ARBA" id="ARBA00023136"/>
    </source>
</evidence>
<dbReference type="PANTHER" id="PTHR45436:SF16">
    <property type="entry name" value="HISTIDINE KINASE"/>
    <property type="match status" value="1"/>
</dbReference>
<evidence type="ECO:0000313" key="12">
    <source>
        <dbReference type="EMBL" id="MCK7594393.1"/>
    </source>
</evidence>
<protein>
    <recommendedName>
        <fullName evidence="3">histidine kinase</fullName>
        <ecNumber evidence="3">2.7.13.3</ecNumber>
    </recommendedName>
</protein>
<evidence type="ECO:0000256" key="3">
    <source>
        <dbReference type="ARBA" id="ARBA00012438"/>
    </source>
</evidence>
<dbReference type="InterPro" id="IPR036097">
    <property type="entry name" value="HisK_dim/P_sf"/>
</dbReference>
<dbReference type="InterPro" id="IPR005467">
    <property type="entry name" value="His_kinase_dom"/>
</dbReference>
<comment type="catalytic activity">
    <reaction evidence="1">
        <text>ATP + protein L-histidine = ADP + protein N-phospho-L-histidine.</text>
        <dbReference type="EC" id="2.7.13.3"/>
    </reaction>
</comment>
<comment type="caution">
    <text evidence="12">The sequence shown here is derived from an EMBL/GenBank/DDBJ whole genome shotgun (WGS) entry which is preliminary data.</text>
</comment>
<dbReference type="InterPro" id="IPR004358">
    <property type="entry name" value="Sig_transdc_His_kin-like_C"/>
</dbReference>
<keyword evidence="9 10" id="KW-0472">Membrane</keyword>
<dbReference type="Pfam" id="PF00512">
    <property type="entry name" value="HisKA"/>
    <property type="match status" value="1"/>
</dbReference>
<name>A0ABT0GIM6_9GAMM</name>
<dbReference type="PRINTS" id="PR00344">
    <property type="entry name" value="BCTRLSENSOR"/>
</dbReference>
<accession>A0ABT0GIM6</accession>
<organism evidence="12 13">
    <name type="scientific">Pseudomarimonas salicorniae</name>
    <dbReference type="NCBI Taxonomy" id="2933270"/>
    <lineage>
        <taxon>Bacteria</taxon>
        <taxon>Pseudomonadati</taxon>
        <taxon>Pseudomonadota</taxon>
        <taxon>Gammaproteobacteria</taxon>
        <taxon>Lysobacterales</taxon>
        <taxon>Lysobacteraceae</taxon>
        <taxon>Pseudomarimonas</taxon>
    </lineage>
</organism>
<dbReference type="SMART" id="SM00388">
    <property type="entry name" value="HisKA"/>
    <property type="match status" value="1"/>
</dbReference>
<feature type="domain" description="Histidine kinase" evidence="11">
    <location>
        <begin position="233"/>
        <end position="439"/>
    </location>
</feature>
<dbReference type="CDD" id="cd00075">
    <property type="entry name" value="HATPase"/>
    <property type="match status" value="1"/>
</dbReference>
<dbReference type="SMART" id="SM00387">
    <property type="entry name" value="HATPase_c"/>
    <property type="match status" value="1"/>
</dbReference>
<keyword evidence="8 10" id="KW-1133">Transmembrane helix</keyword>
<evidence type="ECO:0000256" key="8">
    <source>
        <dbReference type="ARBA" id="ARBA00022989"/>
    </source>
</evidence>
<comment type="subcellular location">
    <subcellularLocation>
        <location evidence="2">Membrane</location>
    </subcellularLocation>
</comment>
<evidence type="ECO:0000256" key="7">
    <source>
        <dbReference type="ARBA" id="ARBA00022777"/>
    </source>
</evidence>
<dbReference type="RefSeq" id="WP_248209511.1">
    <property type="nucleotide sequence ID" value="NZ_JALNMH010000009.1"/>
</dbReference>
<dbReference type="InterPro" id="IPR036890">
    <property type="entry name" value="HATPase_C_sf"/>
</dbReference>
<dbReference type="InterPro" id="IPR050428">
    <property type="entry name" value="TCS_sensor_his_kinase"/>
</dbReference>
<evidence type="ECO:0000256" key="4">
    <source>
        <dbReference type="ARBA" id="ARBA00022553"/>
    </source>
</evidence>
<dbReference type="Pfam" id="PF02518">
    <property type="entry name" value="HATPase_c"/>
    <property type="match status" value="1"/>
</dbReference>
<sequence>MTGAAPAPPPGGVSGIRRKIWVAFILQVAAISFATVLGVYGASAVLKDVLIQRALIDEAGHFWDRLALDANASVPDTYNMRGYLVPPGEEKERLPEHLQDLDIGYHNLPHALGGALVLVESGPGGRLFLEFKQEQVAKLAFYFGFVPLAIVLVVIYVIAWFTYRLSKRAVSPIIWLASEVSRWDPKSPNSAALSPESLPLDVEGEVAVLANALHELGERVGQFVERERNFTRDASHELRTPLTVIQMACDLLLADCHLDEPTARSVTRIKGATRDMAALIEAFLILAREGDTGLPEEDFVANDVAAEEVEKIRPLLADKPVELDVRHEAIFALHGSSRALGVIIANLVRNACLYTEEGHVWVIVSPDRIVVEDTGPGMSREELERIFEPFFRGGERKRDGHGIGLSIVRRLSTRFGWPVHLESTPGQGTRAIIEFPKTRLLEE</sequence>
<feature type="transmembrane region" description="Helical" evidence="10">
    <location>
        <begin position="139"/>
        <end position="163"/>
    </location>
</feature>
<keyword evidence="7 12" id="KW-0418">Kinase</keyword>
<dbReference type="SUPFAM" id="SSF55874">
    <property type="entry name" value="ATPase domain of HSP90 chaperone/DNA topoisomerase II/histidine kinase"/>
    <property type="match status" value="1"/>
</dbReference>
<dbReference type="PANTHER" id="PTHR45436">
    <property type="entry name" value="SENSOR HISTIDINE KINASE YKOH"/>
    <property type="match status" value="1"/>
</dbReference>
<keyword evidence="5" id="KW-0808">Transferase</keyword>
<keyword evidence="13" id="KW-1185">Reference proteome</keyword>
<dbReference type="PROSITE" id="PS50109">
    <property type="entry name" value="HIS_KIN"/>
    <property type="match status" value="1"/>
</dbReference>
<evidence type="ECO:0000256" key="5">
    <source>
        <dbReference type="ARBA" id="ARBA00022679"/>
    </source>
</evidence>
<dbReference type="EC" id="2.7.13.3" evidence="3"/>
<dbReference type="CDD" id="cd00082">
    <property type="entry name" value="HisKA"/>
    <property type="match status" value="1"/>
</dbReference>
<reference evidence="12" key="1">
    <citation type="submission" date="2022-04" db="EMBL/GenBank/DDBJ databases">
        <title>Lysobacter sp. CAU 1642 isolated from sea sand.</title>
        <authorList>
            <person name="Kim W."/>
        </authorList>
    </citation>
    <scope>NUCLEOTIDE SEQUENCE</scope>
    <source>
        <strain evidence="12">CAU 1642</strain>
    </source>
</reference>
<dbReference type="GO" id="GO:0016301">
    <property type="term" value="F:kinase activity"/>
    <property type="evidence" value="ECO:0007669"/>
    <property type="project" value="UniProtKB-KW"/>
</dbReference>
<evidence type="ECO:0000256" key="6">
    <source>
        <dbReference type="ARBA" id="ARBA00022692"/>
    </source>
</evidence>
<dbReference type="SUPFAM" id="SSF47384">
    <property type="entry name" value="Homodimeric domain of signal transducing histidine kinase"/>
    <property type="match status" value="1"/>
</dbReference>